<evidence type="ECO:0000313" key="2">
    <source>
        <dbReference type="Proteomes" id="UP000824035"/>
    </source>
</evidence>
<name>A0A9D2E2Y0_9FIRM</name>
<feature type="non-terminal residue" evidence="1">
    <location>
        <position position="1"/>
    </location>
</feature>
<organism evidence="1 2">
    <name type="scientific">Candidatus Allofournierella merdipullorum</name>
    <dbReference type="NCBI Taxonomy" id="2838595"/>
    <lineage>
        <taxon>Bacteria</taxon>
        <taxon>Bacillati</taxon>
        <taxon>Bacillota</taxon>
        <taxon>Clostridia</taxon>
        <taxon>Eubacteriales</taxon>
        <taxon>Oscillospiraceae</taxon>
        <taxon>Allofournierella</taxon>
    </lineage>
</organism>
<proteinExistence type="predicted"/>
<dbReference type="AlphaFoldDB" id="A0A9D2E2Y0"/>
<gene>
    <name evidence="1" type="ORF">H9813_01190</name>
</gene>
<sequence>QTTDLLEHSRKKNNDEETYILKKGNFTPIIDEELWHRCNDIRKSRQRNLLDENGKPRKYGGTVAKNVWVTKLVCHCGSKLRRYLWNTKADGTQVYGFECYRHKKQSALYLKKHGLPEGICELKAFPEWKLELMARKIFETVWGNRREAVLEACRMLNACYREESADPDKLKALDKRTDALNQRLDNLIMMKASNQITLSQFVEQSNEIGVQQQRVNKEKAELLAKQGDNKTLDMDAIEASLCEAVDFTDGMVSEWFIQSFVRRITPIDDTRFAWVLDLAPEPQTLVCEVNGRKEYPRITLESNLYRGAWPPPGASRPSFLINRNGRLNGDISAAGLAQDRPLSRILASKTVGLLELTLCLEDAQVFQKAHNSVRRPSRWRGLEIYL</sequence>
<comment type="caution">
    <text evidence="1">The sequence shown here is derived from an EMBL/GenBank/DDBJ whole genome shotgun (WGS) entry which is preliminary data.</text>
</comment>
<reference evidence="1" key="2">
    <citation type="submission" date="2021-04" db="EMBL/GenBank/DDBJ databases">
        <authorList>
            <person name="Gilroy R."/>
        </authorList>
    </citation>
    <scope>NUCLEOTIDE SEQUENCE</scope>
    <source>
        <strain evidence="1">ChiGjej4B4-18154</strain>
    </source>
</reference>
<dbReference type="EMBL" id="DXBV01000014">
    <property type="protein sequence ID" value="HIZ29836.1"/>
    <property type="molecule type" value="Genomic_DNA"/>
</dbReference>
<accession>A0A9D2E2Y0</accession>
<protein>
    <submittedName>
        <fullName evidence="1">Recombinase family protein</fullName>
    </submittedName>
</protein>
<reference evidence="1" key="1">
    <citation type="journal article" date="2021" name="PeerJ">
        <title>Extensive microbial diversity within the chicken gut microbiome revealed by metagenomics and culture.</title>
        <authorList>
            <person name="Gilroy R."/>
            <person name="Ravi A."/>
            <person name="Getino M."/>
            <person name="Pursley I."/>
            <person name="Horton D.L."/>
            <person name="Alikhan N.F."/>
            <person name="Baker D."/>
            <person name="Gharbi K."/>
            <person name="Hall N."/>
            <person name="Watson M."/>
            <person name="Adriaenssens E.M."/>
            <person name="Foster-Nyarko E."/>
            <person name="Jarju S."/>
            <person name="Secka A."/>
            <person name="Antonio M."/>
            <person name="Oren A."/>
            <person name="Chaudhuri R.R."/>
            <person name="La Ragione R."/>
            <person name="Hildebrand F."/>
            <person name="Pallen M.J."/>
        </authorList>
    </citation>
    <scope>NUCLEOTIDE SEQUENCE</scope>
    <source>
        <strain evidence="1">ChiGjej4B4-18154</strain>
    </source>
</reference>
<dbReference type="Proteomes" id="UP000824035">
    <property type="component" value="Unassembled WGS sequence"/>
</dbReference>
<evidence type="ECO:0000313" key="1">
    <source>
        <dbReference type="EMBL" id="HIZ29836.1"/>
    </source>
</evidence>